<dbReference type="InterPro" id="IPR036291">
    <property type="entry name" value="NAD(P)-bd_dom_sf"/>
</dbReference>
<dbReference type="AlphaFoldDB" id="A0A7S0UK52"/>
<gene>
    <name evidence="5" type="ORF">PPAR00522_LOCUS1396</name>
</gene>
<dbReference type="GO" id="GO:0016616">
    <property type="term" value="F:oxidoreductase activity, acting on the CH-OH group of donors, NAD or NADP as acceptor"/>
    <property type="evidence" value="ECO:0007669"/>
    <property type="project" value="UniProtKB-ARBA"/>
</dbReference>
<dbReference type="InterPro" id="IPR020904">
    <property type="entry name" value="Sc_DH/Rdtase_CS"/>
</dbReference>
<dbReference type="InterPro" id="IPR057326">
    <property type="entry name" value="KR_dom"/>
</dbReference>
<dbReference type="FunFam" id="3.40.50.720:FF:000047">
    <property type="entry name" value="NADP-dependent L-serine/L-allo-threonine dehydrogenase"/>
    <property type="match status" value="1"/>
</dbReference>
<feature type="domain" description="Ketoreductase" evidence="4">
    <location>
        <begin position="17"/>
        <end position="203"/>
    </location>
</feature>
<dbReference type="SMART" id="SM00822">
    <property type="entry name" value="PKS_KR"/>
    <property type="match status" value="1"/>
</dbReference>
<organism evidence="5">
    <name type="scientific">Polytomella parva</name>
    <dbReference type="NCBI Taxonomy" id="51329"/>
    <lineage>
        <taxon>Eukaryota</taxon>
        <taxon>Viridiplantae</taxon>
        <taxon>Chlorophyta</taxon>
        <taxon>core chlorophytes</taxon>
        <taxon>Chlorophyceae</taxon>
        <taxon>CS clade</taxon>
        <taxon>Chlamydomonadales</taxon>
        <taxon>Chlamydomonadaceae</taxon>
        <taxon>Polytomella</taxon>
    </lineage>
</organism>
<evidence type="ECO:0000256" key="2">
    <source>
        <dbReference type="ARBA" id="ARBA00023002"/>
    </source>
</evidence>
<accession>A0A7S0UK52</accession>
<dbReference type="EMBL" id="HBFM01002431">
    <property type="protein sequence ID" value="CAD8765011.1"/>
    <property type="molecule type" value="Transcribed_RNA"/>
</dbReference>
<dbReference type="Pfam" id="PF00106">
    <property type="entry name" value="adh_short"/>
    <property type="match status" value="1"/>
</dbReference>
<evidence type="ECO:0000259" key="4">
    <source>
        <dbReference type="SMART" id="SM00822"/>
    </source>
</evidence>
<evidence type="ECO:0000256" key="1">
    <source>
        <dbReference type="ARBA" id="ARBA00006484"/>
    </source>
</evidence>
<comment type="similarity">
    <text evidence="1 3">Belongs to the short-chain dehydrogenases/reductases (SDR) family.</text>
</comment>
<proteinExistence type="inferred from homology"/>
<evidence type="ECO:0000313" key="5">
    <source>
        <dbReference type="EMBL" id="CAD8765011.1"/>
    </source>
</evidence>
<dbReference type="PROSITE" id="PS00061">
    <property type="entry name" value="ADH_SHORT"/>
    <property type="match status" value="1"/>
</dbReference>
<name>A0A7S0UK52_9CHLO</name>
<dbReference type="PRINTS" id="PR00081">
    <property type="entry name" value="GDHRDH"/>
</dbReference>
<dbReference type="InterPro" id="IPR002347">
    <property type="entry name" value="SDR_fam"/>
</dbReference>
<dbReference type="PANTHER" id="PTHR42901:SF1">
    <property type="entry name" value="ALCOHOL DEHYDROGENASE"/>
    <property type="match status" value="1"/>
</dbReference>
<keyword evidence="2" id="KW-0560">Oxidoreductase</keyword>
<evidence type="ECO:0000256" key="3">
    <source>
        <dbReference type="RuleBase" id="RU000363"/>
    </source>
</evidence>
<sequence>MSVRKSSLYQPVDIEGYTVLITGASSGIGEACAFRFAEAGCKLILLARREERLQNIKSQLTSTYQVPVHIVAMDVRDIKAIEALPDQLPEEFSKVDILVNNAGLALGVAPVVDNQIEDVVAMLETNVTATVVFTKVFVAGMIARGRGHLINISSVAGKESYPGGSVYCASKHAVSAFTASARHDLVGTPIRVTSISPGAVKTEFSAVRYKGDQAKADAVYDGFVPLCAADIADNVIYASTRPEHVQIADILVFASSQASARGLARKL</sequence>
<protein>
    <recommendedName>
        <fullName evidence="4">Ketoreductase domain-containing protein</fullName>
    </recommendedName>
</protein>
<reference evidence="5" key="1">
    <citation type="submission" date="2021-01" db="EMBL/GenBank/DDBJ databases">
        <authorList>
            <person name="Corre E."/>
            <person name="Pelletier E."/>
            <person name="Niang G."/>
            <person name="Scheremetjew M."/>
            <person name="Finn R."/>
            <person name="Kale V."/>
            <person name="Holt S."/>
            <person name="Cochrane G."/>
            <person name="Meng A."/>
            <person name="Brown T."/>
            <person name="Cohen L."/>
        </authorList>
    </citation>
    <scope>NUCLEOTIDE SEQUENCE</scope>
    <source>
        <strain evidence="5">SAG 63-3</strain>
    </source>
</reference>
<dbReference type="PRINTS" id="PR00080">
    <property type="entry name" value="SDRFAMILY"/>
</dbReference>
<dbReference type="PANTHER" id="PTHR42901">
    <property type="entry name" value="ALCOHOL DEHYDROGENASE"/>
    <property type="match status" value="1"/>
</dbReference>
<dbReference type="SUPFAM" id="SSF51735">
    <property type="entry name" value="NAD(P)-binding Rossmann-fold domains"/>
    <property type="match status" value="1"/>
</dbReference>
<dbReference type="Gene3D" id="3.40.50.720">
    <property type="entry name" value="NAD(P)-binding Rossmann-like Domain"/>
    <property type="match status" value="1"/>
</dbReference>